<protein>
    <recommendedName>
        <fullName evidence="7">Synaptonemal complex central element protein 1</fullName>
    </recommendedName>
</protein>
<sequence>MSEQEGGETPECKVEHLMGKLRRLQQGKKALEEGIEKMMSVKDVLQNELTTLQTEAYKLEGILKEKEELCRKLQFQCEDVDRYLKQNKKIEEQLDKYRCEIQELTLKHRKQRMKFENQLFQLIEQHKNLHSLYTPERLPEEIASAENTKSQLLLAEQMKLAQLHRLNEELVEMEKQISE</sequence>
<evidence type="ECO:0000313" key="6">
    <source>
        <dbReference type="Proteomes" id="UP000007635"/>
    </source>
</evidence>
<evidence type="ECO:0000256" key="4">
    <source>
        <dbReference type="SAM" id="Coils"/>
    </source>
</evidence>
<dbReference type="GO" id="GO:0007130">
    <property type="term" value="P:synaptonemal complex assembly"/>
    <property type="evidence" value="ECO:0007669"/>
    <property type="project" value="InterPro"/>
</dbReference>
<evidence type="ECO:0000256" key="1">
    <source>
        <dbReference type="ARBA" id="ARBA00010094"/>
    </source>
</evidence>
<dbReference type="Proteomes" id="UP000007635">
    <property type="component" value="Chromosome X"/>
</dbReference>
<dbReference type="AlphaFoldDB" id="A0AAQ4PVR8"/>
<dbReference type="Pfam" id="PF15233">
    <property type="entry name" value="SYCE1"/>
    <property type="match status" value="1"/>
</dbReference>
<keyword evidence="2 4" id="KW-0175">Coiled coil</keyword>
<proteinExistence type="inferred from homology"/>
<dbReference type="Ensembl" id="ENSGACT00000040698.1">
    <property type="protein sequence ID" value="ENSGACP00000041961.1"/>
    <property type="gene ID" value="ENSGACG00000035599.1"/>
</dbReference>
<dbReference type="KEGG" id="gat:120826138"/>
<organism evidence="5 6">
    <name type="scientific">Gasterosteus aculeatus aculeatus</name>
    <name type="common">three-spined stickleback</name>
    <dbReference type="NCBI Taxonomy" id="481459"/>
    <lineage>
        <taxon>Eukaryota</taxon>
        <taxon>Metazoa</taxon>
        <taxon>Chordata</taxon>
        <taxon>Craniata</taxon>
        <taxon>Vertebrata</taxon>
        <taxon>Euteleostomi</taxon>
        <taxon>Actinopterygii</taxon>
        <taxon>Neopterygii</taxon>
        <taxon>Teleostei</taxon>
        <taxon>Neoteleostei</taxon>
        <taxon>Acanthomorphata</taxon>
        <taxon>Eupercaria</taxon>
        <taxon>Perciformes</taxon>
        <taxon>Cottioidei</taxon>
        <taxon>Gasterosteales</taxon>
        <taxon>Gasterosteidae</taxon>
        <taxon>Gasterosteus</taxon>
    </lineage>
</organism>
<evidence type="ECO:0000256" key="3">
    <source>
        <dbReference type="ARBA" id="ARBA00023254"/>
    </source>
</evidence>
<accession>A0AAQ4PVR8</accession>
<name>A0AAQ4PVR8_GASAC</name>
<dbReference type="GeneID" id="120826138"/>
<evidence type="ECO:0008006" key="7">
    <source>
        <dbReference type="Google" id="ProtNLM"/>
    </source>
</evidence>
<comment type="similarity">
    <text evidence="1">Belongs to the SYCE family.</text>
</comment>
<reference evidence="5" key="3">
    <citation type="submission" date="2025-09" db="UniProtKB">
        <authorList>
            <consortium name="Ensembl"/>
        </authorList>
    </citation>
    <scope>IDENTIFICATION</scope>
</reference>
<evidence type="ECO:0000256" key="2">
    <source>
        <dbReference type="ARBA" id="ARBA00023054"/>
    </source>
</evidence>
<dbReference type="RefSeq" id="XP_040044075.1">
    <property type="nucleotide sequence ID" value="XM_040188141.1"/>
</dbReference>
<dbReference type="PANTHER" id="PTHR21731:SF1">
    <property type="entry name" value="SYNAPTONEMAL COMPLEX CENTRAL ELEMENT PROTEIN 1-LIKE"/>
    <property type="match status" value="1"/>
</dbReference>
<dbReference type="InterPro" id="IPR026676">
    <property type="entry name" value="SYCE1"/>
</dbReference>
<dbReference type="GO" id="GO:0000795">
    <property type="term" value="C:synaptonemal complex"/>
    <property type="evidence" value="ECO:0007669"/>
    <property type="project" value="InterPro"/>
</dbReference>
<keyword evidence="3" id="KW-0469">Meiosis</keyword>
<dbReference type="PANTHER" id="PTHR21731">
    <property type="entry name" value="SYNAPTONEMAL COMPLEX CENTRAL ELEMENT PROTEIN 1-LIKE"/>
    <property type="match status" value="1"/>
</dbReference>
<keyword evidence="6" id="KW-1185">Reference proteome</keyword>
<evidence type="ECO:0000313" key="5">
    <source>
        <dbReference type="Ensembl" id="ENSGACP00000041961.1"/>
    </source>
</evidence>
<reference evidence="5 6" key="1">
    <citation type="journal article" date="2021" name="G3 (Bethesda)">
        <title>Improved contiguity of the threespine stickleback genome using long-read sequencing.</title>
        <authorList>
            <person name="Nath S."/>
            <person name="Shaw D.E."/>
            <person name="White M.A."/>
        </authorList>
    </citation>
    <scope>NUCLEOTIDE SEQUENCE [LARGE SCALE GENOMIC DNA]</scope>
    <source>
        <strain evidence="5 6">Lake Benthic</strain>
    </source>
</reference>
<feature type="coiled-coil region" evidence="4">
    <location>
        <begin position="28"/>
        <end position="114"/>
    </location>
</feature>
<reference evidence="5" key="2">
    <citation type="submission" date="2025-08" db="UniProtKB">
        <authorList>
            <consortium name="Ensembl"/>
        </authorList>
    </citation>
    <scope>IDENTIFICATION</scope>
</reference>
<dbReference type="GeneTree" id="ENSGT00390000017352"/>